<comment type="caution">
    <text evidence="2">The sequence shown here is derived from an EMBL/GenBank/DDBJ whole genome shotgun (WGS) entry which is preliminary data.</text>
</comment>
<protein>
    <recommendedName>
        <fullName evidence="1">Transposase IS200-like domain-containing protein</fullName>
    </recommendedName>
</protein>
<dbReference type="Proteomes" id="UP000004947">
    <property type="component" value="Unassembled WGS sequence"/>
</dbReference>
<dbReference type="eggNOG" id="COG1943">
    <property type="taxonomic scope" value="Bacteria"/>
</dbReference>
<dbReference type="PANTHER" id="PTHR34322">
    <property type="entry name" value="TRANSPOSASE, Y1_TNP DOMAIN-CONTAINING"/>
    <property type="match status" value="1"/>
</dbReference>
<evidence type="ECO:0000313" key="3">
    <source>
        <dbReference type="Proteomes" id="UP000004947"/>
    </source>
</evidence>
<dbReference type="SUPFAM" id="SSF143422">
    <property type="entry name" value="Transposase IS200-like"/>
    <property type="match status" value="1"/>
</dbReference>
<dbReference type="STRING" id="313628.LNTAR_18670"/>
<dbReference type="GO" id="GO:0003677">
    <property type="term" value="F:DNA binding"/>
    <property type="evidence" value="ECO:0007669"/>
    <property type="project" value="InterPro"/>
</dbReference>
<dbReference type="GO" id="GO:0006313">
    <property type="term" value="P:DNA transposition"/>
    <property type="evidence" value="ECO:0007669"/>
    <property type="project" value="InterPro"/>
</dbReference>
<evidence type="ECO:0000313" key="2">
    <source>
        <dbReference type="EMBL" id="EDM26699.1"/>
    </source>
</evidence>
<dbReference type="InterPro" id="IPR002686">
    <property type="entry name" value="Transposase_17"/>
</dbReference>
<dbReference type="InterPro" id="IPR036515">
    <property type="entry name" value="Transposase_17_sf"/>
</dbReference>
<dbReference type="SMART" id="SM01321">
    <property type="entry name" value="Y1_Tnp"/>
    <property type="match status" value="1"/>
</dbReference>
<evidence type="ECO:0000259" key="1">
    <source>
        <dbReference type="SMART" id="SM01321"/>
    </source>
</evidence>
<keyword evidence="3" id="KW-1185">Reference proteome</keyword>
<dbReference type="RefSeq" id="WP_007279478.1">
    <property type="nucleotide sequence ID" value="NZ_ABCK01000014.1"/>
</dbReference>
<name>A6DNP0_9BACT</name>
<dbReference type="EMBL" id="ABCK01000014">
    <property type="protein sequence ID" value="EDM26699.1"/>
    <property type="molecule type" value="Genomic_DNA"/>
</dbReference>
<dbReference type="PANTHER" id="PTHR34322:SF2">
    <property type="entry name" value="TRANSPOSASE IS200-LIKE DOMAIN-CONTAINING PROTEIN"/>
    <property type="match status" value="1"/>
</dbReference>
<accession>A6DNP0</accession>
<dbReference type="Gene3D" id="3.30.70.1290">
    <property type="entry name" value="Transposase IS200-like"/>
    <property type="match status" value="1"/>
</dbReference>
<organism evidence="2 3">
    <name type="scientific">Lentisphaera araneosa HTCC2155</name>
    <dbReference type="NCBI Taxonomy" id="313628"/>
    <lineage>
        <taxon>Bacteria</taxon>
        <taxon>Pseudomonadati</taxon>
        <taxon>Lentisphaerota</taxon>
        <taxon>Lentisphaeria</taxon>
        <taxon>Lentisphaerales</taxon>
        <taxon>Lentisphaeraceae</taxon>
        <taxon>Lentisphaera</taxon>
    </lineage>
</organism>
<reference evidence="2 3" key="1">
    <citation type="journal article" date="2010" name="J. Bacteriol.">
        <title>Genome sequence of Lentisphaera araneosa HTCC2155T, the type species of the order Lentisphaerales in the phylum Lentisphaerae.</title>
        <authorList>
            <person name="Thrash J.C."/>
            <person name="Cho J.C."/>
            <person name="Vergin K.L."/>
            <person name="Morris R.M."/>
            <person name="Giovannoni S.J."/>
        </authorList>
    </citation>
    <scope>NUCLEOTIDE SEQUENCE [LARGE SCALE GENOMIC DNA]</scope>
    <source>
        <strain evidence="2 3">HTCC2155</strain>
    </source>
</reference>
<sequence>MRSARLKSDSGTYYHVMNRIAGTKSSYPFGHEEKQMFITIMNKYLKLYKIELLSYCIMSNHYHLVLFSPGKISTEEIKTRWQDFYGHSKGHFHPEPLWESYETIEQWRQRLSDVSDFMKVLQQSFTAWYNRTHNRRGYFWADRFKSVILEGGNSLLRCIKYVELNPLRANILDENNNYIYSSYGIYMTSKKHPLEVNLLKHLPTALGSKSKETIRCFYQTIETIICDASTKEFSKRQPIWTHSKIIGSKNFITKLIKKHYQLSPDIKSTSDICFI</sequence>
<dbReference type="GO" id="GO:0004803">
    <property type="term" value="F:transposase activity"/>
    <property type="evidence" value="ECO:0007669"/>
    <property type="project" value="InterPro"/>
</dbReference>
<dbReference type="AlphaFoldDB" id="A6DNP0"/>
<feature type="domain" description="Transposase IS200-like" evidence="1">
    <location>
        <begin position="9"/>
        <end position="165"/>
    </location>
</feature>
<dbReference type="OrthoDB" id="5469728at2"/>
<proteinExistence type="predicted"/>
<gene>
    <name evidence="2" type="ORF">LNTAR_18670</name>
</gene>